<gene>
    <name evidence="1" type="ORF">B1202_03210</name>
</gene>
<proteinExistence type="predicted"/>
<protein>
    <submittedName>
        <fullName evidence="1">Uncharacterized protein</fullName>
    </submittedName>
</protein>
<name>A0A1T1H700_9GAMM</name>
<accession>A0A1T1H700</accession>
<organism evidence="1 2">
    <name type="scientific">Acinetobacter amyesii</name>
    <dbReference type="NCBI Taxonomy" id="2942470"/>
    <lineage>
        <taxon>Bacteria</taxon>
        <taxon>Pseudomonadati</taxon>
        <taxon>Pseudomonadota</taxon>
        <taxon>Gammaproteobacteria</taxon>
        <taxon>Moraxellales</taxon>
        <taxon>Moraxellaceae</taxon>
        <taxon>Acinetobacter</taxon>
    </lineage>
</organism>
<keyword evidence="2" id="KW-1185">Reference proteome</keyword>
<dbReference type="Proteomes" id="UP000191160">
    <property type="component" value="Unassembled WGS sequence"/>
</dbReference>
<comment type="caution">
    <text evidence="1">The sequence shown here is derived from an EMBL/GenBank/DDBJ whole genome shotgun (WGS) entry which is preliminary data.</text>
</comment>
<dbReference type="RefSeq" id="WP_078189130.1">
    <property type="nucleotide sequence ID" value="NZ_JAMCOX010000007.1"/>
</dbReference>
<evidence type="ECO:0000313" key="2">
    <source>
        <dbReference type="Proteomes" id="UP000191160"/>
    </source>
</evidence>
<evidence type="ECO:0000313" key="1">
    <source>
        <dbReference type="EMBL" id="OOV85659.1"/>
    </source>
</evidence>
<reference evidence="1 2" key="1">
    <citation type="submission" date="2017-02" db="EMBL/GenBank/DDBJ databases">
        <title>Acinetobacter sp. ANC 4945, whole genome shotgun sequencing project.</title>
        <authorList>
            <person name="Radolfova-Krizova L."/>
            <person name="Al Atrouni A."/>
            <person name="Nemec A."/>
        </authorList>
    </citation>
    <scope>NUCLEOTIDE SEQUENCE [LARGE SCALE GENOMIC DNA]</scope>
    <source>
        <strain evidence="1 2">ANC 4945</strain>
    </source>
</reference>
<dbReference type="EMBL" id="MVKX01000001">
    <property type="protein sequence ID" value="OOV85659.1"/>
    <property type="molecule type" value="Genomic_DNA"/>
</dbReference>
<dbReference type="AlphaFoldDB" id="A0A1T1H700"/>
<sequence length="118" mass="13717">MSQQFCLEFDSFDNPMQLSKIGNWVFTFLTSPDELPDVQLAITYVMPRKISDELQPRRVVIQNTAIETIWRIEQVECFNSQTNQELTFTAAEPQAQLVLNSIIEEFARYDVPLVFKPL</sequence>